<dbReference type="OrthoDB" id="255617at2157"/>
<evidence type="ECO:0000256" key="1">
    <source>
        <dbReference type="SAM" id="MobiDB-lite"/>
    </source>
</evidence>
<sequence>MEFNDTKQSIAEATRTTNHEGGEAFDPADPRLALYKRTINQLLEDTYYESDEEHLAALVERFDAAADADPEFVLRLAAYARQELSLRDVPQVLLVLAANDDRFKDDSDESLIREWAPAVIQRMDETATALAVHDDLFGGTAPWPLRRGIEDALVEMADAYTLGKYTLSRREVTLHDVFNRVHPTPVDEEQDALFERFVRGDLDDYPDVEPLPAPNTWETVVSERGNTRAVWETLIEDDEHTLPIFASIRNLRNMLEAGVPEETIVEHLDLEAVRHAPLYPFRYYQAYAALQEAGLDAPAVERWLERAVDVAVAHVPDGLGETFVAVDLSGSMDALLSDNSTLRYKEIGSLFGAVLADQGARVGGFGSDFREVSMHVETPVLQRQNAVLGIDDEVGNSTNGWKVFDHLLAEAVAVDRVVVFTDMQIWDSRWGVSNDTRTVRESFETYRERVAPEASLYLIDLAAYGDLVTPEGYEDVYNVSGWSENVLEFIDHAEEPGAVIETIETFDPG</sequence>
<dbReference type="GO" id="GO:0003720">
    <property type="term" value="F:telomerase activity"/>
    <property type="evidence" value="ECO:0007669"/>
    <property type="project" value="TreeGrafter"/>
</dbReference>
<dbReference type="KEGG" id="hpel:HZS54_25525"/>
<dbReference type="Pfam" id="PF05731">
    <property type="entry name" value="TROVE"/>
    <property type="match status" value="1"/>
</dbReference>
<evidence type="ECO:0000313" key="3">
    <source>
        <dbReference type="EMBL" id="QLH84797.1"/>
    </source>
</evidence>
<dbReference type="PROSITE" id="PS50988">
    <property type="entry name" value="TROVE"/>
    <property type="match status" value="1"/>
</dbReference>
<dbReference type="GO" id="GO:0000722">
    <property type="term" value="P:telomere maintenance via recombination"/>
    <property type="evidence" value="ECO:0007669"/>
    <property type="project" value="TreeGrafter"/>
</dbReference>
<dbReference type="InterPro" id="IPR036465">
    <property type="entry name" value="vWFA_dom_sf"/>
</dbReference>
<dbReference type="PANTHER" id="PTHR44791">
    <property type="entry name" value="TELOMERASE PROTEIN COMPONENT 1 TEP1"/>
    <property type="match status" value="1"/>
</dbReference>
<feature type="region of interest" description="Disordered" evidence="1">
    <location>
        <begin position="1"/>
        <end position="27"/>
    </location>
</feature>
<dbReference type="GeneID" id="56086028"/>
<organism evidence="3 4">
    <name type="scientific">Halosimplex pelagicum</name>
    <dbReference type="NCBI Taxonomy" id="869886"/>
    <lineage>
        <taxon>Archaea</taxon>
        <taxon>Methanobacteriati</taxon>
        <taxon>Methanobacteriota</taxon>
        <taxon>Stenosarchaea group</taxon>
        <taxon>Halobacteria</taxon>
        <taxon>Halobacteriales</taxon>
        <taxon>Haloarculaceae</taxon>
        <taxon>Halosimplex</taxon>
    </lineage>
</organism>
<keyword evidence="4" id="KW-1185">Reference proteome</keyword>
<dbReference type="AlphaFoldDB" id="A0A7D5PAI0"/>
<dbReference type="SUPFAM" id="SSF53300">
    <property type="entry name" value="vWA-like"/>
    <property type="match status" value="1"/>
</dbReference>
<protein>
    <submittedName>
        <fullName evidence="3">TROVE domain-containing protein</fullName>
    </submittedName>
</protein>
<dbReference type="SUPFAM" id="SSF140864">
    <property type="entry name" value="TROVE domain-like"/>
    <property type="match status" value="1"/>
</dbReference>
<feature type="domain" description="TROVE" evidence="2">
    <location>
        <begin position="16"/>
        <end position="320"/>
    </location>
</feature>
<dbReference type="InterPro" id="IPR008858">
    <property type="entry name" value="TROVE_dom"/>
</dbReference>
<dbReference type="Gene3D" id="3.40.50.410">
    <property type="entry name" value="von Willebrand factor, type A domain"/>
    <property type="match status" value="1"/>
</dbReference>
<dbReference type="InterPro" id="IPR052652">
    <property type="entry name" value="Telomerase_Complex_Comp"/>
</dbReference>
<dbReference type="GO" id="GO:0070034">
    <property type="term" value="F:telomerase RNA binding"/>
    <property type="evidence" value="ECO:0007669"/>
    <property type="project" value="TreeGrafter"/>
</dbReference>
<proteinExistence type="predicted"/>
<feature type="compositionally biased region" description="Polar residues" evidence="1">
    <location>
        <begin position="1"/>
        <end position="16"/>
    </location>
</feature>
<dbReference type="PANTHER" id="PTHR44791:SF1">
    <property type="entry name" value="TELOMERASE PROTEIN COMPONENT 1"/>
    <property type="match status" value="1"/>
</dbReference>
<dbReference type="RefSeq" id="WP_179919875.1">
    <property type="nucleotide sequence ID" value="NZ_CP058909.1"/>
</dbReference>
<evidence type="ECO:0000313" key="4">
    <source>
        <dbReference type="Proteomes" id="UP000509346"/>
    </source>
</evidence>
<gene>
    <name evidence="3" type="ORF">HZS54_25525</name>
</gene>
<reference evidence="3 4" key="1">
    <citation type="submission" date="2020-07" db="EMBL/GenBank/DDBJ databases">
        <title>Halosimplex litoreum sp. nov. and Halosimplex rubrum sp. nov., isolated from different salt environments.</title>
        <authorList>
            <person name="Cui H."/>
        </authorList>
    </citation>
    <scope>NUCLEOTIDE SEQUENCE [LARGE SCALE GENOMIC DNA]</scope>
    <source>
        <strain evidence="3 4">R2</strain>
    </source>
</reference>
<evidence type="ECO:0000259" key="2">
    <source>
        <dbReference type="PROSITE" id="PS50988"/>
    </source>
</evidence>
<name>A0A7D5PAI0_9EURY</name>
<dbReference type="Proteomes" id="UP000509346">
    <property type="component" value="Chromosome"/>
</dbReference>
<dbReference type="InterPro" id="IPR037214">
    <property type="entry name" value="TROVE_dom_sf"/>
</dbReference>
<dbReference type="EMBL" id="CP058909">
    <property type="protein sequence ID" value="QLH84797.1"/>
    <property type="molecule type" value="Genomic_DNA"/>
</dbReference>
<accession>A0A7D5PAI0</accession>